<evidence type="ECO:0000256" key="1">
    <source>
        <dbReference type="ARBA" id="ARBA00023002"/>
    </source>
</evidence>
<organism evidence="2 3">
    <name type="scientific">Rhodobium orientis</name>
    <dbReference type="NCBI Taxonomy" id="34017"/>
    <lineage>
        <taxon>Bacteria</taxon>
        <taxon>Pseudomonadati</taxon>
        <taxon>Pseudomonadota</taxon>
        <taxon>Alphaproteobacteria</taxon>
        <taxon>Hyphomicrobiales</taxon>
        <taxon>Rhodobiaceae</taxon>
        <taxon>Rhodobium</taxon>
    </lineage>
</organism>
<dbReference type="InterPro" id="IPR036010">
    <property type="entry name" value="2Fe-2S_ferredoxin-like_sf"/>
</dbReference>
<keyword evidence="3" id="KW-1185">Reference proteome</keyword>
<dbReference type="GO" id="GO:0051536">
    <property type="term" value="F:iron-sulfur cluster binding"/>
    <property type="evidence" value="ECO:0007669"/>
    <property type="project" value="InterPro"/>
</dbReference>
<sequence length="103" mass="11108">MFRRFDEAAGPIVEIVVDDRRIEARLGENLAAALLAAEIEPFRTTPVSGAARMPYCMMGVCFDCLAIVDGVPNRQTCLETVRAGMVVERQNGARAPGPQNGGE</sequence>
<keyword evidence="1" id="KW-0560">Oxidoreductase</keyword>
<protein>
    <submittedName>
        <fullName evidence="2">(2Fe-2S)-binding protein</fullName>
    </submittedName>
</protein>
<dbReference type="SUPFAM" id="SSF54292">
    <property type="entry name" value="2Fe-2S ferredoxin-like"/>
    <property type="match status" value="1"/>
</dbReference>
<dbReference type="RefSeq" id="WP_111432640.1">
    <property type="nucleotide sequence ID" value="NZ_JACIGG010000006.1"/>
</dbReference>
<dbReference type="AlphaFoldDB" id="A0A327JTL0"/>
<dbReference type="OrthoDB" id="573392at2"/>
<dbReference type="GO" id="GO:0016491">
    <property type="term" value="F:oxidoreductase activity"/>
    <property type="evidence" value="ECO:0007669"/>
    <property type="project" value="UniProtKB-KW"/>
</dbReference>
<dbReference type="Gene3D" id="3.10.20.440">
    <property type="entry name" value="2Fe-2S iron-sulphur cluster binding domain, sarcosine oxidase, alpha subunit, N-terminal domain"/>
    <property type="match status" value="1"/>
</dbReference>
<dbReference type="Pfam" id="PF13510">
    <property type="entry name" value="Fer2_4"/>
    <property type="match status" value="1"/>
</dbReference>
<accession>A0A327JTL0</accession>
<evidence type="ECO:0000313" key="3">
    <source>
        <dbReference type="Proteomes" id="UP000249299"/>
    </source>
</evidence>
<evidence type="ECO:0000313" key="2">
    <source>
        <dbReference type="EMBL" id="RAI29850.1"/>
    </source>
</evidence>
<dbReference type="EMBL" id="NPEV01000002">
    <property type="protein sequence ID" value="RAI29850.1"/>
    <property type="molecule type" value="Genomic_DNA"/>
</dbReference>
<name>A0A327JTL0_9HYPH</name>
<gene>
    <name evidence="2" type="ORF">CH339_02205</name>
</gene>
<proteinExistence type="predicted"/>
<comment type="caution">
    <text evidence="2">The sequence shown here is derived from an EMBL/GenBank/DDBJ whole genome shotgun (WGS) entry which is preliminary data.</text>
</comment>
<dbReference type="InterPro" id="IPR042204">
    <property type="entry name" value="2Fe-2S-bd_N"/>
</dbReference>
<reference evidence="2 3" key="1">
    <citation type="submission" date="2017-07" db="EMBL/GenBank/DDBJ databases">
        <title>Draft Genome Sequences of Select Purple Nonsulfur Bacteria.</title>
        <authorList>
            <person name="Lasarre B."/>
            <person name="Mckinlay J.B."/>
        </authorList>
    </citation>
    <scope>NUCLEOTIDE SEQUENCE [LARGE SCALE GENOMIC DNA]</scope>
    <source>
        <strain evidence="2 3">DSM 11290</strain>
    </source>
</reference>
<dbReference type="Proteomes" id="UP000249299">
    <property type="component" value="Unassembled WGS sequence"/>
</dbReference>